<evidence type="ECO:0000259" key="10">
    <source>
        <dbReference type="PROSITE" id="PS50280"/>
    </source>
</evidence>
<dbReference type="OrthoDB" id="6627536at2759"/>
<keyword evidence="5" id="KW-0808">Transferase</keyword>
<dbReference type="SUPFAM" id="SSF82199">
    <property type="entry name" value="SET domain"/>
    <property type="match status" value="1"/>
</dbReference>
<feature type="region of interest" description="Disordered" evidence="9">
    <location>
        <begin position="471"/>
        <end position="862"/>
    </location>
</feature>
<gene>
    <name evidence="11" type="ORF">UTRI_00620</name>
</gene>
<feature type="region of interest" description="Disordered" evidence="9">
    <location>
        <begin position="317"/>
        <end position="395"/>
    </location>
</feature>
<dbReference type="GO" id="GO:0032259">
    <property type="term" value="P:methylation"/>
    <property type="evidence" value="ECO:0007669"/>
    <property type="project" value="UniProtKB-KW"/>
</dbReference>
<dbReference type="PANTHER" id="PTHR12977:SF4">
    <property type="entry name" value="HISTONE-LYSINE N-METHYLTRANSFERASE KMT5B"/>
    <property type="match status" value="1"/>
</dbReference>
<feature type="compositionally biased region" description="Acidic residues" evidence="9">
    <location>
        <begin position="962"/>
        <end position="973"/>
    </location>
</feature>
<dbReference type="InterPro" id="IPR001214">
    <property type="entry name" value="SET_dom"/>
</dbReference>
<evidence type="ECO:0000256" key="5">
    <source>
        <dbReference type="ARBA" id="ARBA00022679"/>
    </source>
</evidence>
<dbReference type="GO" id="GO:0005634">
    <property type="term" value="C:nucleus"/>
    <property type="evidence" value="ECO:0007669"/>
    <property type="project" value="UniProtKB-SubCell"/>
</dbReference>
<keyword evidence="4" id="KW-0489">Methyltransferase</keyword>
<proteinExistence type="predicted"/>
<evidence type="ECO:0000256" key="2">
    <source>
        <dbReference type="ARBA" id="ARBA00004286"/>
    </source>
</evidence>
<dbReference type="PROSITE" id="PS50280">
    <property type="entry name" value="SET"/>
    <property type="match status" value="1"/>
</dbReference>
<feature type="compositionally biased region" description="Low complexity" evidence="9">
    <location>
        <begin position="673"/>
        <end position="684"/>
    </location>
</feature>
<evidence type="ECO:0000313" key="11">
    <source>
        <dbReference type="EMBL" id="SPO21143.1"/>
    </source>
</evidence>
<feature type="compositionally biased region" description="Low complexity" evidence="9">
    <location>
        <begin position="366"/>
        <end position="375"/>
    </location>
</feature>
<feature type="compositionally biased region" description="Low complexity" evidence="9">
    <location>
        <begin position="820"/>
        <end position="850"/>
    </location>
</feature>
<dbReference type="Gene3D" id="1.10.10.1700">
    <property type="entry name" value="Histone-lysine N-methyltransferase"/>
    <property type="match status" value="1"/>
</dbReference>
<dbReference type="Proteomes" id="UP000324022">
    <property type="component" value="Unassembled WGS sequence"/>
</dbReference>
<evidence type="ECO:0000256" key="8">
    <source>
        <dbReference type="ARBA" id="ARBA00023242"/>
    </source>
</evidence>
<dbReference type="Pfam" id="PF00856">
    <property type="entry name" value="SET"/>
    <property type="match status" value="1"/>
</dbReference>
<feature type="compositionally biased region" description="Basic and acidic residues" evidence="9">
    <location>
        <begin position="741"/>
        <end position="758"/>
    </location>
</feature>
<dbReference type="SMART" id="SM00317">
    <property type="entry name" value="SET"/>
    <property type="match status" value="1"/>
</dbReference>
<feature type="compositionally biased region" description="Polar residues" evidence="9">
    <location>
        <begin position="1307"/>
        <end position="1317"/>
    </location>
</feature>
<dbReference type="InterPro" id="IPR041938">
    <property type="entry name" value="Hist-Lys_N-MTase_N"/>
</dbReference>
<keyword evidence="6" id="KW-0949">S-adenosyl-L-methionine</keyword>
<feature type="region of interest" description="Disordered" evidence="9">
    <location>
        <begin position="1364"/>
        <end position="1383"/>
    </location>
</feature>
<reference evidence="11 12" key="1">
    <citation type="submission" date="2018-03" db="EMBL/GenBank/DDBJ databases">
        <authorList>
            <person name="Guldener U."/>
        </authorList>
    </citation>
    <scope>NUCLEOTIDE SEQUENCE [LARGE SCALE GENOMIC DNA]</scope>
    <source>
        <strain evidence="11 12">NBRC100155</strain>
    </source>
</reference>
<dbReference type="InterPro" id="IPR039977">
    <property type="entry name" value="Suv4-20/Set9"/>
</dbReference>
<name>A0A5C3DRT4_9BASI</name>
<keyword evidence="7" id="KW-0156">Chromatin regulator</keyword>
<feature type="compositionally biased region" description="Polar residues" evidence="9">
    <location>
        <begin position="1368"/>
        <end position="1377"/>
    </location>
</feature>
<dbReference type="PANTHER" id="PTHR12977">
    <property type="entry name" value="SUPPRESSOR OF VARIEGATION 4-20-RELATED"/>
    <property type="match status" value="1"/>
</dbReference>
<feature type="region of interest" description="Disordered" evidence="9">
    <location>
        <begin position="1282"/>
        <end position="1323"/>
    </location>
</feature>
<dbReference type="GO" id="GO:0005694">
    <property type="term" value="C:chromosome"/>
    <property type="evidence" value="ECO:0007669"/>
    <property type="project" value="UniProtKB-SubCell"/>
</dbReference>
<evidence type="ECO:0000256" key="7">
    <source>
        <dbReference type="ARBA" id="ARBA00022853"/>
    </source>
</evidence>
<evidence type="ECO:0000256" key="6">
    <source>
        <dbReference type="ARBA" id="ARBA00022691"/>
    </source>
</evidence>
<dbReference type="GO" id="GO:0042799">
    <property type="term" value="F:histone H4K20 methyltransferase activity"/>
    <property type="evidence" value="ECO:0007669"/>
    <property type="project" value="TreeGrafter"/>
</dbReference>
<evidence type="ECO:0000256" key="1">
    <source>
        <dbReference type="ARBA" id="ARBA00004123"/>
    </source>
</evidence>
<dbReference type="EMBL" id="OOIN01000002">
    <property type="protein sequence ID" value="SPO21143.1"/>
    <property type="molecule type" value="Genomic_DNA"/>
</dbReference>
<feature type="compositionally biased region" description="Polar residues" evidence="9">
    <location>
        <begin position="1245"/>
        <end position="1255"/>
    </location>
</feature>
<keyword evidence="3" id="KW-0158">Chromosome</keyword>
<feature type="compositionally biased region" description="Acidic residues" evidence="9">
    <location>
        <begin position="628"/>
        <end position="645"/>
    </location>
</feature>
<organism evidence="11 12">
    <name type="scientific">Ustilago trichophora</name>
    <dbReference type="NCBI Taxonomy" id="86804"/>
    <lineage>
        <taxon>Eukaryota</taxon>
        <taxon>Fungi</taxon>
        <taxon>Dikarya</taxon>
        <taxon>Basidiomycota</taxon>
        <taxon>Ustilaginomycotina</taxon>
        <taxon>Ustilaginomycetes</taxon>
        <taxon>Ustilaginales</taxon>
        <taxon>Ustilaginaceae</taxon>
        <taxon>Ustilago</taxon>
    </lineage>
</organism>
<feature type="region of interest" description="Disordered" evidence="9">
    <location>
        <begin position="1243"/>
        <end position="1269"/>
    </location>
</feature>
<evidence type="ECO:0000256" key="3">
    <source>
        <dbReference type="ARBA" id="ARBA00022454"/>
    </source>
</evidence>
<dbReference type="Gene3D" id="2.170.270.10">
    <property type="entry name" value="SET domain"/>
    <property type="match status" value="1"/>
</dbReference>
<accession>A0A5C3DRT4</accession>
<feature type="domain" description="SET" evidence="10">
    <location>
        <begin position="159"/>
        <end position="295"/>
    </location>
</feature>
<evidence type="ECO:0000313" key="12">
    <source>
        <dbReference type="Proteomes" id="UP000324022"/>
    </source>
</evidence>
<dbReference type="InterPro" id="IPR046341">
    <property type="entry name" value="SET_dom_sf"/>
</dbReference>
<keyword evidence="8" id="KW-0539">Nucleus</keyword>
<feature type="region of interest" description="Disordered" evidence="9">
    <location>
        <begin position="879"/>
        <end position="1116"/>
    </location>
</feature>
<feature type="compositionally biased region" description="Basic and acidic residues" evidence="9">
    <location>
        <begin position="910"/>
        <end position="919"/>
    </location>
</feature>
<feature type="compositionally biased region" description="Polar residues" evidence="9">
    <location>
        <begin position="888"/>
        <end position="900"/>
    </location>
</feature>
<protein>
    <recommendedName>
        <fullName evidence="10">SET domain-containing protein</fullName>
    </recommendedName>
</protein>
<feature type="region of interest" description="Disordered" evidence="9">
    <location>
        <begin position="122"/>
        <end position="168"/>
    </location>
</feature>
<evidence type="ECO:0000256" key="9">
    <source>
        <dbReference type="SAM" id="MobiDB-lite"/>
    </source>
</evidence>
<keyword evidence="12" id="KW-1185">Reference proteome</keyword>
<evidence type="ECO:0000256" key="4">
    <source>
        <dbReference type="ARBA" id="ARBA00022603"/>
    </source>
</evidence>
<feature type="compositionally biased region" description="Basic and acidic residues" evidence="9">
    <location>
        <begin position="581"/>
        <end position="598"/>
    </location>
</feature>
<comment type="subcellular location">
    <subcellularLocation>
        <location evidence="2">Chromosome</location>
    </subcellularLocation>
    <subcellularLocation>
        <location evidence="1">Nucleus</location>
    </subcellularLocation>
</comment>
<sequence>MEDLSADDDILSDILLDNLEFEPAISTHKMNPNYRGQRFDRNAVSLIVRKRVVVEKDITAAIEDLSKLGIIQKYLTNKTQRQTASFQAHARRYLESYLPESGVEFALTTRYKRVMMEKAGRAHDADAEASTSAVKLEDAPASPGKDAAEERGKGRKGRSSLDRAATSIGAAPAASEKADLSVLAMRNFKPGELINYCKGGLKDLTKSEDDALREEATASREKRKDAEYKGVLGPGRDFSVIRSARKGCSQLLLGPARFVNHDCNPNTEFYRMGATMVFKVIRPINRNEEITTFYGENYFEWGNAECMCATCESRGTGAFSDPSVPQPSAQDEVAEGTEVKVEDPSASVTGTPNEANGRRQSRRSSRPAGASSALPSPSPTPSLTPSLSTVLGDDVAKDKRSKRDFLADLKLAEHGPSDDRSDPWAEGAGPKCRCLTCGATFWAPEKWWTPDECPRCERHYKIFKADWPGRIPTEGSLARKAGVKRKTSAEMISDHFASAAASPARNGKERSATPTDQKANATPKSQKKPKPSKAASSSVTSNDTVKAPAAPVAAPSKAAKLVAASSSPASTKPLKPPSKPAKVEEAKSVKQERQDEASVARSLAAPTAKKASTVSASTKAIAKLESTYDLDSDGSDLTPEPESEQGDTVKMEEDEEDEDQGPRPTSVAARSHSGQPDRSSSSTSPGPPGPKMLGKNAKTDVLAQYWGAVEGDKRARRKAPVNPGPTLLSARRSSQDITPKPSERRSSFRETSTDEHGAPKPKRRLVADSAPDAEDNVPPVAAARPVPPAASKHRKTSSMNDASFAQLRAKSEARPSPDRQTPSTTISAASIAPAARTAPPAPAQTQKAPAGNLPGLATSGVERTSESNLALFWSAGVEGTRNRRQAQREPQTVLVQTVPSKRQRNASESSRSRTPEVKKPRGAFKPHTGNGEDEGSGRERSGRSRSVAASDDGSKETSLENSDIDDEDGEDGDPPVRPYMFSAISKVLQSNGAMDANAGADPKGPLLPSAPLFRPPGLIRPDLAAAAARSNSPLAGPPRGAPGQPMRKNLRWGSGKSSMSRPLGPNGSPLGRPPSGLNGSPINDPPQRSAEDLKAQVPRAPASIQVGPGPLSSQNVLKPSVERVDTSLEPGLTQPSVVRQAAKIGTLPAIAPIQPVQSVQDVKVEAQSVVEPLVPVQAPNTETISTSEPAAVASGNGISTNGMALDMPSIAAKDPPAAPALPVADVLPAKAETKPLAAEEALNVTPDQSDALQRRTSGRARRAPEMAAGQIPYKGSLVKLAAQRAKGGIDSPRSTGTASPDLRHQSPKSAASGNATRISPDASVARALEHSLVGNADTNGKSHAMAGLDSIAGASEDVAMNDAARRLSTGTGATNATPMDVDS</sequence>
<feature type="compositionally biased region" description="Low complexity" evidence="9">
    <location>
        <begin position="545"/>
        <end position="570"/>
    </location>
</feature>